<dbReference type="InterPro" id="IPR016181">
    <property type="entry name" value="Acyl_CoA_acyltransferase"/>
</dbReference>
<dbReference type="PANTHER" id="PTHR43451:SF1">
    <property type="entry name" value="ACETYLTRANSFERASE"/>
    <property type="match status" value="1"/>
</dbReference>
<dbReference type="PANTHER" id="PTHR43451">
    <property type="entry name" value="ACETYLTRANSFERASE (GNAT) FAMILY PROTEIN"/>
    <property type="match status" value="1"/>
</dbReference>
<organism evidence="2 3">
    <name type="scientific">Candidatus Caccoplasma intestinavium</name>
    <dbReference type="NCBI Taxonomy" id="2840716"/>
    <lineage>
        <taxon>Bacteria</taxon>
        <taxon>Pseudomonadati</taxon>
        <taxon>Bacteroidota</taxon>
        <taxon>Bacteroidia</taxon>
        <taxon>Bacteroidales</taxon>
        <taxon>Bacteroidaceae</taxon>
        <taxon>Bacteroidaceae incertae sedis</taxon>
        <taxon>Candidatus Caccoplasma</taxon>
    </lineage>
</organism>
<dbReference type="Pfam" id="PF13673">
    <property type="entry name" value="Acetyltransf_10"/>
    <property type="match status" value="2"/>
</dbReference>
<sequence>MITIVPERTPVLIETLTRLWEKSVQASHHFLSESDIHRLIPFVKEGLTQIETLIVSCVEERISAFMGVENNKIEMLFVSPEFFGHGIGTELISFALEKLHVKYVDVNEQNVKAATFYRNKGFTIISRDDTDGQGMPFPILHLQYTPYTFRTATVDDIPEIDRLFRETVLAVNRRDYTQEEVEDWASCSTAERLEELITNLYFIVALDGDKRIVGMASLRNDGYLHSLFVHKDFQRRNIATLLLNEIERYARVHGIYSLTSEVSLTARPFFERKGFQVKSAQRRKANKLYMSNFLMEKHLA</sequence>
<dbReference type="Proteomes" id="UP000886722">
    <property type="component" value="Unassembled WGS sequence"/>
</dbReference>
<dbReference type="Gene3D" id="3.40.630.30">
    <property type="match status" value="2"/>
</dbReference>
<accession>A0A9D1GFI4</accession>
<proteinExistence type="predicted"/>
<gene>
    <name evidence="2" type="ORF">IAD06_04070</name>
</gene>
<evidence type="ECO:0000313" key="3">
    <source>
        <dbReference type="Proteomes" id="UP000886722"/>
    </source>
</evidence>
<dbReference type="SUPFAM" id="SSF55729">
    <property type="entry name" value="Acyl-CoA N-acyltransferases (Nat)"/>
    <property type="match status" value="2"/>
</dbReference>
<dbReference type="EMBL" id="DVKT01000032">
    <property type="protein sequence ID" value="HIT39199.1"/>
    <property type="molecule type" value="Genomic_DNA"/>
</dbReference>
<feature type="domain" description="N-acetyltransferase" evidence="1">
    <location>
        <begin position="1"/>
        <end position="146"/>
    </location>
</feature>
<reference evidence="2" key="1">
    <citation type="submission" date="2020-10" db="EMBL/GenBank/DDBJ databases">
        <authorList>
            <person name="Gilroy R."/>
        </authorList>
    </citation>
    <scope>NUCLEOTIDE SEQUENCE</scope>
    <source>
        <strain evidence="2">21143</strain>
    </source>
</reference>
<feature type="domain" description="N-acetyltransferase" evidence="1">
    <location>
        <begin position="147"/>
        <end position="300"/>
    </location>
</feature>
<name>A0A9D1GFI4_9BACT</name>
<dbReference type="InterPro" id="IPR000182">
    <property type="entry name" value="GNAT_dom"/>
</dbReference>
<dbReference type="InterPro" id="IPR052564">
    <property type="entry name" value="N-acetyltrans/Recomb-assoc"/>
</dbReference>
<dbReference type="CDD" id="cd04301">
    <property type="entry name" value="NAT_SF"/>
    <property type="match status" value="2"/>
</dbReference>
<evidence type="ECO:0000313" key="2">
    <source>
        <dbReference type="EMBL" id="HIT39199.1"/>
    </source>
</evidence>
<dbReference type="PROSITE" id="PS51186">
    <property type="entry name" value="GNAT"/>
    <property type="match status" value="2"/>
</dbReference>
<dbReference type="GO" id="GO:0016747">
    <property type="term" value="F:acyltransferase activity, transferring groups other than amino-acyl groups"/>
    <property type="evidence" value="ECO:0007669"/>
    <property type="project" value="InterPro"/>
</dbReference>
<protein>
    <submittedName>
        <fullName evidence="2">GNAT family N-acetyltransferase</fullName>
    </submittedName>
</protein>
<evidence type="ECO:0000259" key="1">
    <source>
        <dbReference type="PROSITE" id="PS51186"/>
    </source>
</evidence>
<reference evidence="2" key="2">
    <citation type="journal article" date="2021" name="PeerJ">
        <title>Extensive microbial diversity within the chicken gut microbiome revealed by metagenomics and culture.</title>
        <authorList>
            <person name="Gilroy R."/>
            <person name="Ravi A."/>
            <person name="Getino M."/>
            <person name="Pursley I."/>
            <person name="Horton D.L."/>
            <person name="Alikhan N.F."/>
            <person name="Baker D."/>
            <person name="Gharbi K."/>
            <person name="Hall N."/>
            <person name="Watson M."/>
            <person name="Adriaenssens E.M."/>
            <person name="Foster-Nyarko E."/>
            <person name="Jarju S."/>
            <person name="Secka A."/>
            <person name="Antonio M."/>
            <person name="Oren A."/>
            <person name="Chaudhuri R.R."/>
            <person name="La Ragione R."/>
            <person name="Hildebrand F."/>
            <person name="Pallen M.J."/>
        </authorList>
    </citation>
    <scope>NUCLEOTIDE SEQUENCE</scope>
    <source>
        <strain evidence="2">21143</strain>
    </source>
</reference>
<dbReference type="AlphaFoldDB" id="A0A9D1GFI4"/>
<comment type="caution">
    <text evidence="2">The sequence shown here is derived from an EMBL/GenBank/DDBJ whole genome shotgun (WGS) entry which is preliminary data.</text>
</comment>